<evidence type="ECO:0000313" key="3">
    <source>
        <dbReference type="Proteomes" id="UP000015453"/>
    </source>
</evidence>
<dbReference type="PANTHER" id="PTHR34452">
    <property type="entry name" value="MYOSIN HEAVY CHAIN-RELATED PROTEIN"/>
    <property type="match status" value="1"/>
</dbReference>
<dbReference type="AlphaFoldDB" id="S8CUY4"/>
<organism evidence="2 3">
    <name type="scientific">Genlisea aurea</name>
    <dbReference type="NCBI Taxonomy" id="192259"/>
    <lineage>
        <taxon>Eukaryota</taxon>
        <taxon>Viridiplantae</taxon>
        <taxon>Streptophyta</taxon>
        <taxon>Embryophyta</taxon>
        <taxon>Tracheophyta</taxon>
        <taxon>Spermatophyta</taxon>
        <taxon>Magnoliopsida</taxon>
        <taxon>eudicotyledons</taxon>
        <taxon>Gunneridae</taxon>
        <taxon>Pentapetalae</taxon>
        <taxon>asterids</taxon>
        <taxon>lamiids</taxon>
        <taxon>Lamiales</taxon>
        <taxon>Lentibulariaceae</taxon>
        <taxon>Genlisea</taxon>
    </lineage>
</organism>
<gene>
    <name evidence="2" type="ORF">M569_04155</name>
</gene>
<comment type="caution">
    <text evidence="2">The sequence shown here is derived from an EMBL/GenBank/DDBJ whole genome shotgun (WGS) entry which is preliminary data.</text>
</comment>
<evidence type="ECO:0000259" key="1">
    <source>
        <dbReference type="PROSITE" id="PS51840"/>
    </source>
</evidence>
<protein>
    <recommendedName>
        <fullName evidence="1">C2 NT-type domain-containing protein</fullName>
    </recommendedName>
</protein>
<sequence>KNMFRRSEKKIKAVFKLQFQATKVPQLKAKSLMISLIPVDVGKPTLRLPKAPILEGTCTWENPVYETVKLLKEIKTGRIREKFYYVVVSTGSSKSGFLGEVSVDFADLADAMKPMTLILPLQTSKSGTILHVTVQKVKGEGPPDS</sequence>
<dbReference type="PROSITE" id="PS51840">
    <property type="entry name" value="C2_NT"/>
    <property type="match status" value="1"/>
</dbReference>
<evidence type="ECO:0000313" key="2">
    <source>
        <dbReference type="EMBL" id="EPS70605.1"/>
    </source>
</evidence>
<dbReference type="Pfam" id="PF10358">
    <property type="entry name" value="NT-C2"/>
    <property type="match status" value="1"/>
</dbReference>
<dbReference type="OrthoDB" id="765176at2759"/>
<accession>S8CUY4</accession>
<dbReference type="Proteomes" id="UP000015453">
    <property type="component" value="Unassembled WGS sequence"/>
</dbReference>
<name>S8CUY4_9LAMI</name>
<dbReference type="InterPro" id="IPR019448">
    <property type="entry name" value="NT-C2"/>
</dbReference>
<feature type="non-terminal residue" evidence="2">
    <location>
        <position position="1"/>
    </location>
</feature>
<dbReference type="PANTHER" id="PTHR34452:SF14">
    <property type="entry name" value="MYOSIN HEAVY CHAIN, MUSCLE"/>
    <property type="match status" value="1"/>
</dbReference>
<keyword evidence="3" id="KW-1185">Reference proteome</keyword>
<proteinExistence type="predicted"/>
<feature type="non-terminal residue" evidence="2">
    <location>
        <position position="145"/>
    </location>
</feature>
<feature type="domain" description="C2 NT-type" evidence="1">
    <location>
        <begin position="3"/>
        <end position="138"/>
    </location>
</feature>
<dbReference type="EMBL" id="AUSU01001621">
    <property type="protein sequence ID" value="EPS70605.1"/>
    <property type="molecule type" value="Genomic_DNA"/>
</dbReference>
<reference evidence="2 3" key="1">
    <citation type="journal article" date="2013" name="BMC Genomics">
        <title>The miniature genome of a carnivorous plant Genlisea aurea contains a low number of genes and short non-coding sequences.</title>
        <authorList>
            <person name="Leushkin E.V."/>
            <person name="Sutormin R.A."/>
            <person name="Nabieva E.R."/>
            <person name="Penin A.A."/>
            <person name="Kondrashov A.S."/>
            <person name="Logacheva M.D."/>
        </authorList>
    </citation>
    <scope>NUCLEOTIDE SEQUENCE [LARGE SCALE GENOMIC DNA]</scope>
</reference>